<name>A0A967F222_9PROT</name>
<reference evidence="2" key="1">
    <citation type="submission" date="2020-03" db="EMBL/GenBank/DDBJ databases">
        <title>Genome of Pelagibius litoralis DSM 21314T.</title>
        <authorList>
            <person name="Wang G."/>
        </authorList>
    </citation>
    <scope>NUCLEOTIDE SEQUENCE</scope>
    <source>
        <strain evidence="2">DSM 21314</strain>
    </source>
</reference>
<keyword evidence="3" id="KW-1185">Reference proteome</keyword>
<dbReference type="RefSeq" id="WP_167229405.1">
    <property type="nucleotide sequence ID" value="NZ_JAAQPH010000024.1"/>
</dbReference>
<dbReference type="InterPro" id="IPR011009">
    <property type="entry name" value="Kinase-like_dom_sf"/>
</dbReference>
<organism evidence="2 3">
    <name type="scientific">Pelagibius litoralis</name>
    <dbReference type="NCBI Taxonomy" id="374515"/>
    <lineage>
        <taxon>Bacteria</taxon>
        <taxon>Pseudomonadati</taxon>
        <taxon>Pseudomonadota</taxon>
        <taxon>Alphaproteobacteria</taxon>
        <taxon>Rhodospirillales</taxon>
        <taxon>Rhodovibrionaceae</taxon>
        <taxon>Pelagibius</taxon>
    </lineage>
</organism>
<gene>
    <name evidence="2" type="ORF">HBA54_23710</name>
</gene>
<dbReference type="Pfam" id="PF01636">
    <property type="entry name" value="APH"/>
    <property type="match status" value="1"/>
</dbReference>
<comment type="caution">
    <text evidence="2">The sequence shown here is derived from an EMBL/GenBank/DDBJ whole genome shotgun (WGS) entry which is preliminary data.</text>
</comment>
<evidence type="ECO:0000259" key="1">
    <source>
        <dbReference type="Pfam" id="PF01636"/>
    </source>
</evidence>
<dbReference type="AlphaFoldDB" id="A0A967F222"/>
<evidence type="ECO:0000313" key="2">
    <source>
        <dbReference type="EMBL" id="NIA71603.1"/>
    </source>
</evidence>
<dbReference type="Gene3D" id="3.90.1200.10">
    <property type="match status" value="1"/>
</dbReference>
<dbReference type="Proteomes" id="UP000761264">
    <property type="component" value="Unassembled WGS sequence"/>
</dbReference>
<evidence type="ECO:0000313" key="3">
    <source>
        <dbReference type="Proteomes" id="UP000761264"/>
    </source>
</evidence>
<dbReference type="InterPro" id="IPR002575">
    <property type="entry name" value="Aminoglycoside_PTrfase"/>
</dbReference>
<sequence length="373" mass="40456">MPNQPDLDALQAAARHLPGFAGLARNQLSLLRTTGLAHDHVAIEGFGIGGRAVLLRVPRQSQFAFNAEDNLRYQAACFERVSLSGRGPKLYGVIPPCPAIPLGALAVERIEGRPPRLPEDLAALAEAMARVHSLPLPAASHCPPLADHRDPVTGALKEIEAQAAFLPQAGLAPESLAAVTEELTWARGYASEVAAARSDQPRSLVLTDTHPGNFLIDRRGEAVIVDLEKALYGAPGIDLAHATVYSSTTWDLDTSAELSVREVAGFYAHYLAVAADLSGTAWRDRLRPWLLPLRRLLFLRAITWCAKWRVQQARQKTALKERAGSTEDWSAENSDPALIAHVAGRVALYLRPETLARMRGEWLTPGALTALLE</sequence>
<feature type="domain" description="Aminoglycoside phosphotransferase" evidence="1">
    <location>
        <begin position="53"/>
        <end position="263"/>
    </location>
</feature>
<dbReference type="EMBL" id="JAAQPH010000024">
    <property type="protein sequence ID" value="NIA71603.1"/>
    <property type="molecule type" value="Genomic_DNA"/>
</dbReference>
<accession>A0A967F222</accession>
<protein>
    <submittedName>
        <fullName evidence="2">Aminoglycoside phosphotransferase family protein</fullName>
    </submittedName>
</protein>
<proteinExistence type="predicted"/>
<dbReference type="SUPFAM" id="SSF56112">
    <property type="entry name" value="Protein kinase-like (PK-like)"/>
    <property type="match status" value="1"/>
</dbReference>